<dbReference type="AlphaFoldDB" id="A0A7W7T332"/>
<protein>
    <submittedName>
        <fullName evidence="1">1,2-phenylacetyl-CoA epoxidase catalytic subunit</fullName>
    </submittedName>
</protein>
<organism evidence="1 2">
    <name type="scientific">Saccharothrix violaceirubra</name>
    <dbReference type="NCBI Taxonomy" id="413306"/>
    <lineage>
        <taxon>Bacteria</taxon>
        <taxon>Bacillati</taxon>
        <taxon>Actinomycetota</taxon>
        <taxon>Actinomycetes</taxon>
        <taxon>Pseudonocardiales</taxon>
        <taxon>Pseudonocardiaceae</taxon>
        <taxon>Saccharothrix</taxon>
    </lineage>
</organism>
<comment type="caution">
    <text evidence="1">The sequence shown here is derived from an EMBL/GenBank/DDBJ whole genome shotgun (WGS) entry which is preliminary data.</text>
</comment>
<dbReference type="InterPro" id="IPR012347">
    <property type="entry name" value="Ferritin-like"/>
</dbReference>
<name>A0A7W7T332_9PSEU</name>
<accession>A0A7W7T332</accession>
<dbReference type="RefSeq" id="WP_184668487.1">
    <property type="nucleotide sequence ID" value="NZ_BAABAI010000013.1"/>
</dbReference>
<dbReference type="EMBL" id="JACHJS010000001">
    <property type="protein sequence ID" value="MBB4965097.1"/>
    <property type="molecule type" value="Genomic_DNA"/>
</dbReference>
<sequence length="239" mass="27947">MTTATSPASTDSGRTLKDEIIERYGEPAWHVILTIYVNFYYSELEIIDLCGRWIPIRGDLREKNYLLRHAADEVVHARLFQEGVEKLGQPWDGFDHDAYRIPDIDARFDKLYVSDDELEVLIGLNLYAEGVLAMEELAQLARNKPEYFYQFGRIEREERRHVAFGVTVAKRLVAESEENRQRALAHRRWYREHLENYLSGQLKDSIQWGIEAGFVGDDYIQRTRQRFDDVFAKIGLGED</sequence>
<dbReference type="SUPFAM" id="SSF47240">
    <property type="entry name" value="Ferritin-like"/>
    <property type="match status" value="1"/>
</dbReference>
<proteinExistence type="predicted"/>
<dbReference type="InterPro" id="IPR009078">
    <property type="entry name" value="Ferritin-like_SF"/>
</dbReference>
<gene>
    <name evidence="1" type="ORF">F4559_002456</name>
</gene>
<dbReference type="Gene3D" id="1.20.1260.10">
    <property type="match status" value="1"/>
</dbReference>
<dbReference type="Proteomes" id="UP000542674">
    <property type="component" value="Unassembled WGS sequence"/>
</dbReference>
<evidence type="ECO:0000313" key="2">
    <source>
        <dbReference type="Proteomes" id="UP000542674"/>
    </source>
</evidence>
<keyword evidence="2" id="KW-1185">Reference proteome</keyword>
<reference evidence="1 2" key="1">
    <citation type="submission" date="2020-08" db="EMBL/GenBank/DDBJ databases">
        <title>Sequencing the genomes of 1000 actinobacteria strains.</title>
        <authorList>
            <person name="Klenk H.-P."/>
        </authorList>
    </citation>
    <scope>NUCLEOTIDE SEQUENCE [LARGE SCALE GENOMIC DNA]</scope>
    <source>
        <strain evidence="1 2">DSM 45084</strain>
    </source>
</reference>
<evidence type="ECO:0000313" key="1">
    <source>
        <dbReference type="EMBL" id="MBB4965097.1"/>
    </source>
</evidence>